<dbReference type="PANTHER" id="PTHR30483:SF38">
    <property type="entry name" value="BLR7848 PROTEIN"/>
    <property type="match status" value="1"/>
</dbReference>
<comment type="similarity">
    <text evidence="1">Belongs to the leucine-binding protein family.</text>
</comment>
<dbReference type="STRING" id="80876.SAMN05421779_104470"/>
<evidence type="ECO:0000256" key="3">
    <source>
        <dbReference type="ARBA" id="ARBA00022729"/>
    </source>
</evidence>
<proteinExistence type="inferred from homology"/>
<evidence type="ECO:0000313" key="7">
    <source>
        <dbReference type="EMBL" id="SIS91757.1"/>
    </source>
</evidence>
<dbReference type="InterPro" id="IPR051010">
    <property type="entry name" value="BCAA_transport"/>
</dbReference>
<dbReference type="InterPro" id="IPR028081">
    <property type="entry name" value="Leu-bd"/>
</dbReference>
<keyword evidence="3 5" id="KW-0732">Signal</keyword>
<feature type="signal peptide" evidence="5">
    <location>
        <begin position="1"/>
        <end position="22"/>
    </location>
</feature>
<protein>
    <submittedName>
        <fullName evidence="7">Amino acid/amide ABC transporter substrate-binding protein, HAAT family</fullName>
    </submittedName>
</protein>
<dbReference type="CDD" id="cd06333">
    <property type="entry name" value="PBP1_ABC_RPA1789-like"/>
    <property type="match status" value="1"/>
</dbReference>
<evidence type="ECO:0000313" key="8">
    <source>
        <dbReference type="Proteomes" id="UP000185678"/>
    </source>
</evidence>
<dbReference type="EMBL" id="FTOA01000004">
    <property type="protein sequence ID" value="SIS91757.1"/>
    <property type="molecule type" value="Genomic_DNA"/>
</dbReference>
<dbReference type="OrthoDB" id="9791590at2"/>
<gene>
    <name evidence="7" type="ORF">SAMN05421779_104470</name>
</gene>
<dbReference type="PRINTS" id="PR00337">
    <property type="entry name" value="LEUILEVALBP"/>
</dbReference>
<dbReference type="Pfam" id="PF13458">
    <property type="entry name" value="Peripla_BP_6"/>
    <property type="match status" value="1"/>
</dbReference>
<dbReference type="PANTHER" id="PTHR30483">
    <property type="entry name" value="LEUCINE-SPECIFIC-BINDING PROTEIN"/>
    <property type="match status" value="1"/>
</dbReference>
<dbReference type="AlphaFoldDB" id="A0A1N7N056"/>
<organism evidence="7 8">
    <name type="scientific">Insolitispirillum peregrinum</name>
    <dbReference type="NCBI Taxonomy" id="80876"/>
    <lineage>
        <taxon>Bacteria</taxon>
        <taxon>Pseudomonadati</taxon>
        <taxon>Pseudomonadota</taxon>
        <taxon>Alphaproteobacteria</taxon>
        <taxon>Rhodospirillales</taxon>
        <taxon>Novispirillaceae</taxon>
        <taxon>Insolitispirillum</taxon>
    </lineage>
</organism>
<feature type="chain" id="PRO_5013315205" evidence="5">
    <location>
        <begin position="23"/>
        <end position="380"/>
    </location>
</feature>
<evidence type="ECO:0000256" key="2">
    <source>
        <dbReference type="ARBA" id="ARBA00022448"/>
    </source>
</evidence>
<accession>A0A1N7N056</accession>
<evidence type="ECO:0000256" key="4">
    <source>
        <dbReference type="ARBA" id="ARBA00022970"/>
    </source>
</evidence>
<reference evidence="7 8" key="1">
    <citation type="submission" date="2017-01" db="EMBL/GenBank/DDBJ databases">
        <authorList>
            <person name="Mah S.A."/>
            <person name="Swanson W.J."/>
            <person name="Moy G.W."/>
            <person name="Vacquier V.D."/>
        </authorList>
    </citation>
    <scope>NUCLEOTIDE SEQUENCE [LARGE SCALE GENOMIC DNA]</scope>
    <source>
        <strain evidence="7 8">DSM 11589</strain>
    </source>
</reference>
<dbReference type="InterPro" id="IPR000709">
    <property type="entry name" value="Leu_Ile_Val-bd"/>
</dbReference>
<dbReference type="Gene3D" id="3.40.50.2300">
    <property type="match status" value="2"/>
</dbReference>
<keyword evidence="4" id="KW-0029">Amino-acid transport</keyword>
<dbReference type="InterPro" id="IPR028082">
    <property type="entry name" value="Peripla_BP_I"/>
</dbReference>
<evidence type="ECO:0000259" key="6">
    <source>
        <dbReference type="Pfam" id="PF13458"/>
    </source>
</evidence>
<dbReference type="GO" id="GO:0006865">
    <property type="term" value="P:amino acid transport"/>
    <property type="evidence" value="ECO:0007669"/>
    <property type="project" value="UniProtKB-KW"/>
</dbReference>
<name>A0A1N7N056_9PROT</name>
<keyword evidence="8" id="KW-1185">Reference proteome</keyword>
<feature type="domain" description="Leucine-binding protein" evidence="6">
    <location>
        <begin position="25"/>
        <end position="359"/>
    </location>
</feature>
<dbReference type="SUPFAM" id="SSF53822">
    <property type="entry name" value="Periplasmic binding protein-like I"/>
    <property type="match status" value="1"/>
</dbReference>
<evidence type="ECO:0000256" key="1">
    <source>
        <dbReference type="ARBA" id="ARBA00010062"/>
    </source>
</evidence>
<evidence type="ECO:0000256" key="5">
    <source>
        <dbReference type="SAM" id="SignalP"/>
    </source>
</evidence>
<keyword evidence="2" id="KW-0813">Transport</keyword>
<dbReference type="RefSeq" id="WP_076400873.1">
    <property type="nucleotide sequence ID" value="NZ_FTOA01000004.1"/>
</dbReference>
<dbReference type="Proteomes" id="UP000185678">
    <property type="component" value="Unassembled WGS sequence"/>
</dbReference>
<sequence>MKTLASLLAAAVLGLSAGPATAAEPIRIGSVLSVTGPAAFLGDPELKTLQMYVEEINKGGGVLGRPLELVHYDDGSDATKANSFAKRLIEDDKVDVIVGGTTSGSTMSMVPLVEKAEVPFVSLAGAVVIVDPVKKWVFKTPHTDRMAAEKVFADMQKRNISKVALLSETSGFGQSGKKETEAVASKYGITLVANETYGPKDTDMSPQLTKIKNTTGVQALFVFGLGQGAALVTKNYKQLGLTIPLYQSHGVASNEFLKLAGDAANGVRLPSPAQLIPDKLPAGDPQKPVVTAYNNAFKARWNQDTSTFGGYAYDGLMLTVNAIKKANSTDRAKVRDALESTDLYIGVSGAFGMSPTDHMGLTLDSFRMLSVNGNDWALAE</sequence>